<dbReference type="PANTHER" id="PTHR40254:SF1">
    <property type="entry name" value="BLR0577 PROTEIN"/>
    <property type="match status" value="1"/>
</dbReference>
<dbReference type="Pfam" id="PF13454">
    <property type="entry name" value="NAD_binding_9"/>
    <property type="match status" value="1"/>
</dbReference>
<evidence type="ECO:0000313" key="3">
    <source>
        <dbReference type="Proteomes" id="UP001201812"/>
    </source>
</evidence>
<dbReference type="SUPFAM" id="SSF51905">
    <property type="entry name" value="FAD/NAD(P)-binding domain"/>
    <property type="match status" value="1"/>
</dbReference>
<evidence type="ECO:0000313" key="2">
    <source>
        <dbReference type="EMBL" id="KAI1700477.1"/>
    </source>
</evidence>
<name>A0AAD4QTV8_9BILA</name>
<dbReference type="AlphaFoldDB" id="A0AAD4QTV8"/>
<protein>
    <submittedName>
        <fullName evidence="2">FAD-NAD(P)-binding domain-containing protein</fullName>
    </submittedName>
</protein>
<gene>
    <name evidence="2" type="ORF">DdX_16688</name>
</gene>
<proteinExistence type="predicted"/>
<accession>A0AAD4QTV8</accession>
<comment type="caution">
    <text evidence="2">The sequence shown here is derived from an EMBL/GenBank/DDBJ whole genome shotgun (WGS) entry which is preliminary data.</text>
</comment>
<keyword evidence="3" id="KW-1185">Reference proteome</keyword>
<feature type="domain" description="FAD-dependent urate hydroxylase HpyO/Asp monooxygenase CreE-like FAD/NAD(P)-binding" evidence="1">
    <location>
        <begin position="9"/>
        <end position="182"/>
    </location>
</feature>
<dbReference type="EMBL" id="JAKKPZ010000144">
    <property type="protein sequence ID" value="KAI1700477.1"/>
    <property type="molecule type" value="Genomic_DNA"/>
</dbReference>
<dbReference type="PANTHER" id="PTHR40254">
    <property type="entry name" value="BLR0577 PROTEIN"/>
    <property type="match status" value="1"/>
</dbReference>
<dbReference type="Proteomes" id="UP001201812">
    <property type="component" value="Unassembled WGS sequence"/>
</dbReference>
<reference evidence="2" key="1">
    <citation type="submission" date="2022-01" db="EMBL/GenBank/DDBJ databases">
        <title>Genome Sequence Resource for Two Populations of Ditylenchus destructor, the Migratory Endoparasitic Phytonematode.</title>
        <authorList>
            <person name="Zhang H."/>
            <person name="Lin R."/>
            <person name="Xie B."/>
        </authorList>
    </citation>
    <scope>NUCLEOTIDE SEQUENCE</scope>
    <source>
        <strain evidence="2">BazhouSP</strain>
    </source>
</reference>
<dbReference type="Gene3D" id="3.50.50.60">
    <property type="entry name" value="FAD/NAD(P)-binding domain"/>
    <property type="match status" value="2"/>
</dbReference>
<evidence type="ECO:0000259" key="1">
    <source>
        <dbReference type="Pfam" id="PF13454"/>
    </source>
</evidence>
<sequence length="680" mass="76709">MDPVYRIGVIGGGASGTAFIAQLNTKLRACLENGMLYERVEVIVIERSAQVGPGYAYAIDPTGDSFRLNRCKDSIDAIADETGLFSKWVREHGDEDAKQNDFPLRSAFGKYLVYLVEEVKRSMSESGGRLKLELITQTGVDDIVTKKAYYQKKQKYVIHCSNLDTHASFVREVDTVVLCTGHYPTGTYREFNHLPNYSHNNPSHKRLMRELAADCSKETTVGIIGANLTAIDIAVEMKRLGFAGKIVMSGRHDLLPAAGEPISVRLLDKHKNWTASRKTSICQASVNSKGTVAIDMMIDNLEIGRKDPIEEMVMPEELLCCLSSIENGDGQLKRKKGFCPLIESYEWENEPSLKVKYIGLVGLTENQRKYSSNRSFVCDSPLSNQRHSSKRASIVTIGPTPRSSVDEDEFRHYHLTHLNLDEIPRPVRITDVVTRFFRELSDLEGRTITVESATAYYQTHTALECLEEQIATAERGAINCWQLLIFTMAPLIEQLWSELSDEEKAIYWRDYHHLFMRHIIYMPLINARQVRDMMVDEQLVYMGKLEPITQAQPARNASIEPTRRFVMSGMQDDTYQRYEVDYLFNATGYTGSPKDMPMYTKMLERGEVVCHKHGGLCLDRPTLQTQNADGKINSGMYAVGELTKGYFFTAADMPTVATQTDNVANAITAQLSRRNNTLSA</sequence>
<dbReference type="InterPro" id="IPR038732">
    <property type="entry name" value="HpyO/CreE_NAD-binding"/>
</dbReference>
<organism evidence="2 3">
    <name type="scientific">Ditylenchus destructor</name>
    <dbReference type="NCBI Taxonomy" id="166010"/>
    <lineage>
        <taxon>Eukaryota</taxon>
        <taxon>Metazoa</taxon>
        <taxon>Ecdysozoa</taxon>
        <taxon>Nematoda</taxon>
        <taxon>Chromadorea</taxon>
        <taxon>Rhabditida</taxon>
        <taxon>Tylenchina</taxon>
        <taxon>Tylenchomorpha</taxon>
        <taxon>Sphaerularioidea</taxon>
        <taxon>Anguinidae</taxon>
        <taxon>Anguininae</taxon>
        <taxon>Ditylenchus</taxon>
    </lineage>
</organism>
<dbReference type="InterPro" id="IPR036188">
    <property type="entry name" value="FAD/NAD-bd_sf"/>
</dbReference>
<dbReference type="InterPro" id="IPR052189">
    <property type="entry name" value="L-asp_N-monooxygenase_NS-form"/>
</dbReference>